<evidence type="ECO:0000313" key="2">
    <source>
        <dbReference type="EMBL" id="SHI47975.1"/>
    </source>
</evidence>
<dbReference type="RefSeq" id="WP_073164953.1">
    <property type="nucleotide sequence ID" value="NZ_FQZE01000002.1"/>
</dbReference>
<evidence type="ECO:0008006" key="4">
    <source>
        <dbReference type="Google" id="ProtNLM"/>
    </source>
</evidence>
<organism evidence="2 3">
    <name type="scientific">Tangfeifania diversioriginum</name>
    <dbReference type="NCBI Taxonomy" id="1168035"/>
    <lineage>
        <taxon>Bacteria</taxon>
        <taxon>Pseudomonadati</taxon>
        <taxon>Bacteroidota</taxon>
        <taxon>Bacteroidia</taxon>
        <taxon>Marinilabiliales</taxon>
        <taxon>Prolixibacteraceae</taxon>
        <taxon>Tangfeifania</taxon>
    </lineage>
</organism>
<dbReference type="Proteomes" id="UP000184050">
    <property type="component" value="Unassembled WGS sequence"/>
</dbReference>
<dbReference type="EMBL" id="FQZE01000002">
    <property type="protein sequence ID" value="SHI47975.1"/>
    <property type="molecule type" value="Genomic_DNA"/>
</dbReference>
<keyword evidence="1" id="KW-0732">Signal</keyword>
<dbReference type="STRING" id="1168035.SAMN05444280_102220"/>
<dbReference type="Pfam" id="PF10677">
    <property type="entry name" value="DUF2490"/>
    <property type="match status" value="1"/>
</dbReference>
<gene>
    <name evidence="2" type="ORF">SAMN05444280_102220</name>
</gene>
<evidence type="ECO:0000313" key="3">
    <source>
        <dbReference type="Proteomes" id="UP000184050"/>
    </source>
</evidence>
<dbReference type="OrthoDB" id="1097354at2"/>
<accession>A0A1M6BGY8</accession>
<feature type="signal peptide" evidence="1">
    <location>
        <begin position="1"/>
        <end position="21"/>
    </location>
</feature>
<feature type="chain" id="PRO_5013200688" description="DUF2490 domain-containing protein" evidence="1">
    <location>
        <begin position="22"/>
        <end position="212"/>
    </location>
</feature>
<proteinExistence type="predicted"/>
<protein>
    <recommendedName>
        <fullName evidence="4">DUF2490 domain-containing protein</fullName>
    </recommendedName>
</protein>
<name>A0A1M6BGY8_9BACT</name>
<dbReference type="InterPro" id="IPR019619">
    <property type="entry name" value="DUF2490"/>
</dbReference>
<evidence type="ECO:0000256" key="1">
    <source>
        <dbReference type="SAM" id="SignalP"/>
    </source>
</evidence>
<reference evidence="2 3" key="1">
    <citation type="submission" date="2016-11" db="EMBL/GenBank/DDBJ databases">
        <authorList>
            <person name="Jaros S."/>
            <person name="Januszkiewicz K."/>
            <person name="Wedrychowicz H."/>
        </authorList>
    </citation>
    <scope>NUCLEOTIDE SEQUENCE [LARGE SCALE GENOMIC DNA]</scope>
    <source>
        <strain evidence="2 3">DSM 27063</strain>
    </source>
</reference>
<keyword evidence="3" id="KW-1185">Reference proteome</keyword>
<sequence length="212" mass="25213">MKKVLILVVLATLLSNLKLTAQTENFNTWIEVEFAKEFLDKLEISISPELRLEDQYKVDEYMVQGKLSYEPFSFLDLAGAYRINTEVKNKGNETYYRWAFDAQLKRDFNRFEGSVRGRLTNYTDSSEEDPGTYFRPRAKVEYDIKNNKIEPFVSYELYRNTTEAEWHKSRFDVGFTRDIGDLHRIGLFYRLHNYFSDKTSVHILGIEYRLKF</sequence>
<dbReference type="AlphaFoldDB" id="A0A1M6BGY8"/>